<dbReference type="EMBL" id="BAAAZW010000003">
    <property type="protein sequence ID" value="GAA3955787.1"/>
    <property type="molecule type" value="Genomic_DNA"/>
</dbReference>
<feature type="transmembrane region" description="Helical" evidence="1">
    <location>
        <begin position="81"/>
        <end position="102"/>
    </location>
</feature>
<gene>
    <name evidence="2" type="ORF">GCM10022231_13090</name>
</gene>
<keyword evidence="1" id="KW-0812">Transmembrane</keyword>
<comment type="caution">
    <text evidence="2">The sequence shown here is derived from an EMBL/GenBank/DDBJ whole genome shotgun (WGS) entry which is preliminary data.</text>
</comment>
<organism evidence="2 3">
    <name type="scientific">Gordonia caeni</name>
    <dbReference type="NCBI Taxonomy" id="1007097"/>
    <lineage>
        <taxon>Bacteria</taxon>
        <taxon>Bacillati</taxon>
        <taxon>Actinomycetota</taxon>
        <taxon>Actinomycetes</taxon>
        <taxon>Mycobacteriales</taxon>
        <taxon>Gordoniaceae</taxon>
        <taxon>Gordonia</taxon>
    </lineage>
</organism>
<keyword evidence="3" id="KW-1185">Reference proteome</keyword>
<accession>A0ABP7NWW8</accession>
<dbReference type="Proteomes" id="UP001418444">
    <property type="component" value="Unassembled WGS sequence"/>
</dbReference>
<reference evidence="3" key="1">
    <citation type="journal article" date="2019" name="Int. J. Syst. Evol. Microbiol.">
        <title>The Global Catalogue of Microorganisms (GCM) 10K type strain sequencing project: providing services to taxonomists for standard genome sequencing and annotation.</title>
        <authorList>
            <consortium name="The Broad Institute Genomics Platform"/>
            <consortium name="The Broad Institute Genome Sequencing Center for Infectious Disease"/>
            <person name="Wu L."/>
            <person name="Ma J."/>
        </authorList>
    </citation>
    <scope>NUCLEOTIDE SEQUENCE [LARGE SCALE GENOMIC DNA]</scope>
    <source>
        <strain evidence="3">JCM 16923</strain>
    </source>
</reference>
<name>A0ABP7NWW8_9ACTN</name>
<evidence type="ECO:0000313" key="3">
    <source>
        <dbReference type="Proteomes" id="UP001418444"/>
    </source>
</evidence>
<sequence>MAATTRLTARQATKINQAVRALHPPTRTRTSPTTFVTYVTLIARAHANHNRKWTVMASHHVAPSRVSVTDLAPVRVHVWRVLTLLAVLAGVLALILIVLTGAA</sequence>
<evidence type="ECO:0000313" key="2">
    <source>
        <dbReference type="EMBL" id="GAA3955787.1"/>
    </source>
</evidence>
<evidence type="ECO:0000256" key="1">
    <source>
        <dbReference type="SAM" id="Phobius"/>
    </source>
</evidence>
<keyword evidence="1" id="KW-0472">Membrane</keyword>
<proteinExistence type="predicted"/>
<keyword evidence="1" id="KW-1133">Transmembrane helix</keyword>
<protein>
    <submittedName>
        <fullName evidence="2">Uncharacterized protein</fullName>
    </submittedName>
</protein>